<name>A0A2C6KK75_9APIC</name>
<evidence type="ECO:0000313" key="3">
    <source>
        <dbReference type="Proteomes" id="UP000221165"/>
    </source>
</evidence>
<dbReference type="VEuPathDB" id="ToxoDB:CSUI_009139"/>
<keyword evidence="3" id="KW-1185">Reference proteome</keyword>
<sequence length="70" mass="8126">GSGKAEVRRSQLALEPASVRRLLIDVRFTVCEVWTLAPVQRHVRTKRSAVREAKRRLEEMEKIVNSRAER</sequence>
<keyword evidence="1" id="KW-0175">Coiled coil</keyword>
<evidence type="ECO:0000256" key="1">
    <source>
        <dbReference type="SAM" id="Coils"/>
    </source>
</evidence>
<proteinExistence type="predicted"/>
<feature type="coiled-coil region" evidence="1">
    <location>
        <begin position="43"/>
        <end position="70"/>
    </location>
</feature>
<dbReference type="AlphaFoldDB" id="A0A2C6KK75"/>
<dbReference type="RefSeq" id="XP_067918763.1">
    <property type="nucleotide sequence ID" value="XM_068069258.1"/>
</dbReference>
<feature type="non-terminal residue" evidence="2">
    <location>
        <position position="1"/>
    </location>
</feature>
<dbReference type="EMBL" id="MIGC01005325">
    <property type="protein sequence ID" value="PHJ17038.1"/>
    <property type="molecule type" value="Genomic_DNA"/>
</dbReference>
<organism evidence="2 3">
    <name type="scientific">Cystoisospora suis</name>
    <dbReference type="NCBI Taxonomy" id="483139"/>
    <lineage>
        <taxon>Eukaryota</taxon>
        <taxon>Sar</taxon>
        <taxon>Alveolata</taxon>
        <taxon>Apicomplexa</taxon>
        <taxon>Conoidasida</taxon>
        <taxon>Coccidia</taxon>
        <taxon>Eucoccidiorida</taxon>
        <taxon>Eimeriorina</taxon>
        <taxon>Sarcocystidae</taxon>
        <taxon>Cystoisospora</taxon>
    </lineage>
</organism>
<comment type="caution">
    <text evidence="2">The sequence shown here is derived from an EMBL/GenBank/DDBJ whole genome shotgun (WGS) entry which is preliminary data.</text>
</comment>
<accession>A0A2C6KK75</accession>
<dbReference type="Proteomes" id="UP000221165">
    <property type="component" value="Unassembled WGS sequence"/>
</dbReference>
<protein>
    <submittedName>
        <fullName evidence="2">Uncharacterized protein</fullName>
    </submittedName>
</protein>
<dbReference type="GeneID" id="94432469"/>
<reference evidence="2 3" key="1">
    <citation type="journal article" date="2017" name="Int. J. Parasitol.">
        <title>The genome of the protozoan parasite Cystoisospora suis and a reverse vaccinology approach to identify vaccine candidates.</title>
        <authorList>
            <person name="Palmieri N."/>
            <person name="Shrestha A."/>
            <person name="Ruttkowski B."/>
            <person name="Beck T."/>
            <person name="Vogl C."/>
            <person name="Tomley F."/>
            <person name="Blake D.P."/>
            <person name="Joachim A."/>
        </authorList>
    </citation>
    <scope>NUCLEOTIDE SEQUENCE [LARGE SCALE GENOMIC DNA]</scope>
    <source>
        <strain evidence="2 3">Wien I</strain>
    </source>
</reference>
<gene>
    <name evidence="2" type="ORF">CSUI_009139</name>
</gene>
<evidence type="ECO:0000313" key="2">
    <source>
        <dbReference type="EMBL" id="PHJ17038.1"/>
    </source>
</evidence>